<gene>
    <name evidence="2" type="ORF">O1R50_09245</name>
</gene>
<organism evidence="2 3">
    <name type="scientific">Glycomyces luteolus</name>
    <dbReference type="NCBI Taxonomy" id="2670330"/>
    <lineage>
        <taxon>Bacteria</taxon>
        <taxon>Bacillati</taxon>
        <taxon>Actinomycetota</taxon>
        <taxon>Actinomycetes</taxon>
        <taxon>Glycomycetales</taxon>
        <taxon>Glycomycetaceae</taxon>
        <taxon>Glycomyces</taxon>
    </lineage>
</organism>
<dbReference type="AlphaFoldDB" id="A0A9X3PA46"/>
<dbReference type="RefSeq" id="WP_270109692.1">
    <property type="nucleotide sequence ID" value="NZ_JAPZVP010000006.1"/>
</dbReference>
<comment type="caution">
    <text evidence="2">The sequence shown here is derived from an EMBL/GenBank/DDBJ whole genome shotgun (WGS) entry which is preliminary data.</text>
</comment>
<protein>
    <submittedName>
        <fullName evidence="2">PrgI family protein</fullName>
    </submittedName>
</protein>
<feature type="transmembrane region" description="Helical" evidence="1">
    <location>
        <begin position="26"/>
        <end position="44"/>
    </location>
</feature>
<keyword evidence="1" id="KW-0812">Transmembrane</keyword>
<evidence type="ECO:0000256" key="1">
    <source>
        <dbReference type="SAM" id="Phobius"/>
    </source>
</evidence>
<dbReference type="Proteomes" id="UP001146067">
    <property type="component" value="Unassembled WGS sequence"/>
</dbReference>
<accession>A0A9X3PA46</accession>
<name>A0A9X3PA46_9ACTN</name>
<dbReference type="EMBL" id="JAPZVP010000006">
    <property type="protein sequence ID" value="MDA1359807.1"/>
    <property type="molecule type" value="Genomic_DNA"/>
</dbReference>
<reference evidence="2" key="1">
    <citation type="submission" date="2022-12" db="EMBL/GenBank/DDBJ databases">
        <title>Gycomyces niveus sp.nov.,a novel actinomycete isolated from soil in Shouguan.</title>
        <authorList>
            <person name="Yang X."/>
        </authorList>
    </citation>
    <scope>NUCLEOTIDE SEQUENCE</scope>
    <source>
        <strain evidence="2">NEAU-A15</strain>
    </source>
</reference>
<dbReference type="Pfam" id="PF12666">
    <property type="entry name" value="PrgI"/>
    <property type="match status" value="1"/>
</dbReference>
<sequence>MERGVYVPADLDLPDKLLFNLTARQVAVLTPAALTLWGLWQALAGQVHPMLLLLVSAPLAAAAFVLALARRDGTTLDRLVWAALRAPRRPLAAGTPDPAAVKAAAATSGRKGRLSRVRPVPAPVDGVDDDGVIDFGGKCAVAVAAGCVNFDLRSGSEQAALCEAFARLLHALEGHLQVCVTQRPVDLTGYLAGLDTRAAALPVPLRSAAEAHRAWLASLTAGHQLLGREVTVVVAGPDADAAIRAAGQVEAFCAQIGADAHRLDRAALAERIRFGLDPFGTADAAFGSWSR</sequence>
<dbReference type="InterPro" id="IPR024414">
    <property type="entry name" value="Uncharacterised_PrgI"/>
</dbReference>
<keyword evidence="1" id="KW-1133">Transmembrane helix</keyword>
<keyword evidence="1" id="KW-0472">Membrane</keyword>
<evidence type="ECO:0000313" key="2">
    <source>
        <dbReference type="EMBL" id="MDA1359807.1"/>
    </source>
</evidence>
<proteinExistence type="predicted"/>
<keyword evidence="3" id="KW-1185">Reference proteome</keyword>
<evidence type="ECO:0000313" key="3">
    <source>
        <dbReference type="Proteomes" id="UP001146067"/>
    </source>
</evidence>
<feature type="transmembrane region" description="Helical" evidence="1">
    <location>
        <begin position="50"/>
        <end position="69"/>
    </location>
</feature>